<dbReference type="Proteomes" id="UP001140091">
    <property type="component" value="Unassembled WGS sequence"/>
</dbReference>
<name>A0A9W8MKT0_9AGAR</name>
<feature type="region of interest" description="Disordered" evidence="2">
    <location>
        <begin position="456"/>
        <end position="515"/>
    </location>
</feature>
<reference evidence="3" key="1">
    <citation type="submission" date="2022-06" db="EMBL/GenBank/DDBJ databases">
        <title>Genome Sequence of Candolleomyces eurysporus.</title>
        <authorList>
            <person name="Buettner E."/>
        </authorList>
    </citation>
    <scope>NUCLEOTIDE SEQUENCE</scope>
    <source>
        <strain evidence="3">VTCC 930004</strain>
    </source>
</reference>
<feature type="region of interest" description="Disordered" evidence="2">
    <location>
        <begin position="26"/>
        <end position="62"/>
    </location>
</feature>
<evidence type="ECO:0000256" key="2">
    <source>
        <dbReference type="SAM" id="MobiDB-lite"/>
    </source>
</evidence>
<feature type="compositionally biased region" description="Basic and acidic residues" evidence="2">
    <location>
        <begin position="395"/>
        <end position="414"/>
    </location>
</feature>
<evidence type="ECO:0000313" key="3">
    <source>
        <dbReference type="EMBL" id="KAJ2932139.1"/>
    </source>
</evidence>
<feature type="non-terminal residue" evidence="3">
    <location>
        <position position="515"/>
    </location>
</feature>
<dbReference type="EMBL" id="JANBPK010000780">
    <property type="protein sequence ID" value="KAJ2932139.1"/>
    <property type="molecule type" value="Genomic_DNA"/>
</dbReference>
<dbReference type="AlphaFoldDB" id="A0A9W8MKT0"/>
<proteinExistence type="predicted"/>
<keyword evidence="1" id="KW-0175">Coiled coil</keyword>
<keyword evidence="4" id="KW-1185">Reference proteome</keyword>
<dbReference type="OrthoDB" id="3003080at2759"/>
<evidence type="ECO:0000256" key="1">
    <source>
        <dbReference type="SAM" id="Coils"/>
    </source>
</evidence>
<evidence type="ECO:0000313" key="4">
    <source>
        <dbReference type="Proteomes" id="UP001140091"/>
    </source>
</evidence>
<gene>
    <name evidence="3" type="ORF">H1R20_g4959</name>
</gene>
<feature type="compositionally biased region" description="Polar residues" evidence="2">
    <location>
        <begin position="53"/>
        <end position="62"/>
    </location>
</feature>
<feature type="coiled-coil region" evidence="1">
    <location>
        <begin position="250"/>
        <end position="386"/>
    </location>
</feature>
<accession>A0A9W8MKT0</accession>
<organism evidence="3 4">
    <name type="scientific">Candolleomyces eurysporus</name>
    <dbReference type="NCBI Taxonomy" id="2828524"/>
    <lineage>
        <taxon>Eukaryota</taxon>
        <taxon>Fungi</taxon>
        <taxon>Dikarya</taxon>
        <taxon>Basidiomycota</taxon>
        <taxon>Agaricomycotina</taxon>
        <taxon>Agaricomycetes</taxon>
        <taxon>Agaricomycetidae</taxon>
        <taxon>Agaricales</taxon>
        <taxon>Agaricineae</taxon>
        <taxon>Psathyrellaceae</taxon>
        <taxon>Candolleomyces</taxon>
    </lineage>
</organism>
<feature type="region of interest" description="Disordered" evidence="2">
    <location>
        <begin position="394"/>
        <end position="420"/>
    </location>
</feature>
<comment type="caution">
    <text evidence="3">The sequence shown here is derived from an EMBL/GenBank/DDBJ whole genome shotgun (WGS) entry which is preliminary data.</text>
</comment>
<sequence length="515" mass="56861">MASPFSLFGMARRATANFRQMSYGTVTAPSTPAATASASDDTDAASITSSSSNRRVSSPLIQTTRKPSLAVVDNVDVTAAAVPSTYSPSSSPPPLTAAKSVLQGVVAQSNNSDPNPIPNGDAAEPTVFAEEPESMLSESPKMDPVGLDADSQVLPGGIDYFSMPPPSSTRARDASDGSDLTKVDLLADPDADPELEKSALKRLESQVSQLLSERKRLAGDFANLQTSHRRLEHELKEKQWAWDAERSTLVSERDREREQLSREKTSLTEQLRELSGEKDRLVHDVGQKQMELDWERVRSEDVGKKLEGMEKANEGLQARVSILEATGVEKDRVQERLKGVISALEAEKQKHLRTISSLEQDFSYAKEEMQNTQAQYAMELEAASTENRLLSQQLADEKAGRETERAQSLKERSEQQQQFEGARRVLGERVAALVQDVQTKELDCSRLEEELEAVKREKDEAVASLQQALESAKQEATKEIDSLNDRLGKTKKESESRAQRVAELEKEKAEQCTIM</sequence>
<protein>
    <submittedName>
        <fullName evidence="3">Uncharacterized protein</fullName>
    </submittedName>
</protein>
<feature type="compositionally biased region" description="Basic and acidic residues" evidence="2">
    <location>
        <begin position="472"/>
        <end position="515"/>
    </location>
</feature>
<feature type="compositionally biased region" description="Low complexity" evidence="2">
    <location>
        <begin position="27"/>
        <end position="52"/>
    </location>
</feature>